<protein>
    <recommendedName>
        <fullName evidence="3">RRM domain-containing protein</fullName>
    </recommendedName>
</protein>
<feature type="domain" description="RRM" evidence="3">
    <location>
        <begin position="108"/>
        <end position="187"/>
    </location>
</feature>
<evidence type="ECO:0000256" key="2">
    <source>
        <dbReference type="PROSITE-ProRule" id="PRU00176"/>
    </source>
</evidence>
<dbReference type="EMBL" id="ML769415">
    <property type="protein sequence ID" value="KAE9404557.1"/>
    <property type="molecule type" value="Genomic_DNA"/>
</dbReference>
<proteinExistence type="predicted"/>
<dbReference type="OrthoDB" id="6730379at2759"/>
<name>A0A6A4I631_9AGAR</name>
<keyword evidence="5" id="KW-1185">Reference proteome</keyword>
<dbReference type="InterPro" id="IPR035979">
    <property type="entry name" value="RBD_domain_sf"/>
</dbReference>
<sequence length="281" mass="31618">MFTRFLTRSVAQKTKFSHLEPLPKAATEDTLHQKLSEFGTVTKLHLPKFSHGGHKLHAQVVYENDESAEKLIKAANESTVLVHDIPIGCRPPLDPTSIAHRMARPPFSEITILNLPLSIEDTSELTSLLSQFGTINRAGIGRLYRGPAGYGFVEFAEVESAEKAFQAAVENRLSIGDDRLFIHYNKRRYEDENLLKRRVLMLNGAVAEQQVKEWLKPFAESIQKLDLDNGIVFSTHEAAFKAAHYLIAHPDFTDSENNKSVKMRVVRKSDVTTHEEASEVV</sequence>
<organism evidence="4 5">
    <name type="scientific">Gymnopus androsaceus JB14</name>
    <dbReference type="NCBI Taxonomy" id="1447944"/>
    <lineage>
        <taxon>Eukaryota</taxon>
        <taxon>Fungi</taxon>
        <taxon>Dikarya</taxon>
        <taxon>Basidiomycota</taxon>
        <taxon>Agaricomycotina</taxon>
        <taxon>Agaricomycetes</taxon>
        <taxon>Agaricomycetidae</taxon>
        <taxon>Agaricales</taxon>
        <taxon>Marasmiineae</taxon>
        <taxon>Omphalotaceae</taxon>
        <taxon>Gymnopus</taxon>
    </lineage>
</organism>
<dbReference type="CDD" id="cd00590">
    <property type="entry name" value="RRM_SF"/>
    <property type="match status" value="2"/>
</dbReference>
<gene>
    <name evidence="4" type="ORF">BT96DRAFT_916681</name>
</gene>
<dbReference type="InterPro" id="IPR000504">
    <property type="entry name" value="RRM_dom"/>
</dbReference>
<evidence type="ECO:0000313" key="5">
    <source>
        <dbReference type="Proteomes" id="UP000799118"/>
    </source>
</evidence>
<dbReference type="SMART" id="SM00360">
    <property type="entry name" value="RRM"/>
    <property type="match status" value="2"/>
</dbReference>
<dbReference type="GO" id="GO:0003723">
    <property type="term" value="F:RNA binding"/>
    <property type="evidence" value="ECO:0007669"/>
    <property type="project" value="UniProtKB-UniRule"/>
</dbReference>
<accession>A0A6A4I631</accession>
<dbReference type="Pfam" id="PF00076">
    <property type="entry name" value="RRM_1"/>
    <property type="match status" value="2"/>
</dbReference>
<dbReference type="Proteomes" id="UP000799118">
    <property type="component" value="Unassembled WGS sequence"/>
</dbReference>
<evidence type="ECO:0000259" key="3">
    <source>
        <dbReference type="PROSITE" id="PS50102"/>
    </source>
</evidence>
<keyword evidence="1 2" id="KW-0694">RNA-binding</keyword>
<dbReference type="PROSITE" id="PS50102">
    <property type="entry name" value="RRM"/>
    <property type="match status" value="1"/>
</dbReference>
<dbReference type="Gene3D" id="3.30.70.330">
    <property type="match status" value="2"/>
</dbReference>
<dbReference type="SUPFAM" id="SSF54928">
    <property type="entry name" value="RNA-binding domain, RBD"/>
    <property type="match status" value="1"/>
</dbReference>
<dbReference type="InterPro" id="IPR012677">
    <property type="entry name" value="Nucleotide-bd_a/b_plait_sf"/>
</dbReference>
<dbReference type="PANTHER" id="PTHR10352">
    <property type="entry name" value="EUKARYOTIC TRANSLATION INITIATION FACTOR 3 SUBUNIT G"/>
    <property type="match status" value="1"/>
</dbReference>
<dbReference type="AlphaFoldDB" id="A0A6A4I631"/>
<evidence type="ECO:0000313" key="4">
    <source>
        <dbReference type="EMBL" id="KAE9404557.1"/>
    </source>
</evidence>
<reference evidence="4" key="1">
    <citation type="journal article" date="2019" name="Environ. Microbiol.">
        <title>Fungal ecological strategies reflected in gene transcription - a case study of two litter decomposers.</title>
        <authorList>
            <person name="Barbi F."/>
            <person name="Kohler A."/>
            <person name="Barry K."/>
            <person name="Baskaran P."/>
            <person name="Daum C."/>
            <person name="Fauchery L."/>
            <person name="Ihrmark K."/>
            <person name="Kuo A."/>
            <person name="LaButti K."/>
            <person name="Lipzen A."/>
            <person name="Morin E."/>
            <person name="Grigoriev I.V."/>
            <person name="Henrissat B."/>
            <person name="Lindahl B."/>
            <person name="Martin F."/>
        </authorList>
    </citation>
    <scope>NUCLEOTIDE SEQUENCE</scope>
    <source>
        <strain evidence="4">JB14</strain>
    </source>
</reference>
<evidence type="ECO:0000256" key="1">
    <source>
        <dbReference type="ARBA" id="ARBA00022884"/>
    </source>
</evidence>